<dbReference type="GO" id="GO:0003676">
    <property type="term" value="F:nucleic acid binding"/>
    <property type="evidence" value="ECO:0007669"/>
    <property type="project" value="InterPro"/>
</dbReference>
<feature type="compositionally biased region" description="Low complexity" evidence="1">
    <location>
        <begin position="448"/>
        <end position="466"/>
    </location>
</feature>
<proteinExistence type="predicted"/>
<dbReference type="EMBL" id="GIIL01004453">
    <property type="protein sequence ID" value="NOV48179.1"/>
    <property type="molecule type" value="Transcribed_RNA"/>
</dbReference>
<dbReference type="AlphaFoldDB" id="A0A6M2DPD2"/>
<reference evidence="2" key="1">
    <citation type="submission" date="2020-03" db="EMBL/GenBank/DDBJ databases">
        <title>Transcriptomic Profiling of the Digestive Tract of the Rat Flea, Xenopsylla cheopis, Following Blood Feeding and Infection with Yersinia pestis.</title>
        <authorList>
            <person name="Bland D.M."/>
            <person name="Martens C.A."/>
            <person name="Virtaneva K."/>
            <person name="Kanakabandi K."/>
            <person name="Long D."/>
            <person name="Rosenke R."/>
            <person name="Saturday G.A."/>
            <person name="Hoyt F.H."/>
            <person name="Bruno D.P."/>
            <person name="Ribeiro J.M.C."/>
            <person name="Hinnebusch J."/>
        </authorList>
    </citation>
    <scope>NUCLEOTIDE SEQUENCE</scope>
</reference>
<evidence type="ECO:0000256" key="1">
    <source>
        <dbReference type="SAM" id="MobiDB-lite"/>
    </source>
</evidence>
<feature type="compositionally biased region" description="Basic and acidic residues" evidence="1">
    <location>
        <begin position="129"/>
        <end position="140"/>
    </location>
</feature>
<feature type="region of interest" description="Disordered" evidence="1">
    <location>
        <begin position="287"/>
        <end position="319"/>
    </location>
</feature>
<organism evidence="2">
    <name type="scientific">Xenopsylla cheopis</name>
    <name type="common">Oriental rat flea</name>
    <name type="synonym">Pulex cheopis</name>
    <dbReference type="NCBI Taxonomy" id="163159"/>
    <lineage>
        <taxon>Eukaryota</taxon>
        <taxon>Metazoa</taxon>
        <taxon>Ecdysozoa</taxon>
        <taxon>Arthropoda</taxon>
        <taxon>Hexapoda</taxon>
        <taxon>Insecta</taxon>
        <taxon>Pterygota</taxon>
        <taxon>Neoptera</taxon>
        <taxon>Endopterygota</taxon>
        <taxon>Siphonaptera</taxon>
        <taxon>Pulicidae</taxon>
        <taxon>Xenopsyllinae</taxon>
        <taxon>Xenopsylla</taxon>
    </lineage>
</organism>
<sequence>MKYTRYAFISYQSAEAAIKAFKETHSLSLESRSIIVRFRRHKGAVGLPGQSKTPGHLGEEATNSKIQGSNNEVKVKKTSISLTDDGVDLHDGPMEIDEDDYDIPYHDDLDDQYNSDFDDSLLDNISPNKESKKLIRDELPINRNLNTSHKGSSVPKPTKSMAKKDSSITVFEDPKKSKTNEPNASEAAKKNVEQKLGEILPNVLTQLLNSNEIKQEPFEKEYVEQLLQNQFVPEFASQLAAMAMGAIKSEPLVAELLLRKKPGKVPMPILCADEIKTEPVEQTDHEVTIPNLIPKTETPDSDDQDDFTDDYTNQRSTRRFREPMYKRLQKFKRYRPDNIPVNITQPEEPIEDFDMSYILDYISEEQAQFEELNKETTIHTTNYITSSFRPKSDETTSNMNNSSNVSTSQGFEISDTSSKLATAAFETSSPLLIRLPLAKPNEANTVESSSVSDSSCHLSSSLGTSLETKNQANIGATSPTKTPPPIGKPTAAVSPLITITDTQLAANLSSDNSLLSGRSSINSSQLSSISSSSTRLASQNVRTSISTGSSFLSSTTAHSVGTPVAVNSPVAAVSPLSHTNCDLSSNSGPSHMKNSNYSLTSLISGYNLPGNSSHIMSLLERSQHVSVSPNNSRSIKISNVVRNTKTKGLSAVISPQLPARSAAQSSKSTSNVLGSVYSQDKQSKVNISFDDFSEDEEDNTDYVALLGAPPPNLDDFINKT</sequence>
<feature type="region of interest" description="Disordered" evidence="1">
    <location>
        <begin position="45"/>
        <end position="68"/>
    </location>
</feature>
<evidence type="ECO:0000313" key="2">
    <source>
        <dbReference type="EMBL" id="NOV48179.1"/>
    </source>
</evidence>
<feature type="region of interest" description="Disordered" evidence="1">
    <location>
        <begin position="389"/>
        <end position="410"/>
    </location>
</feature>
<feature type="compositionally biased region" description="Polar residues" evidence="1">
    <location>
        <begin position="467"/>
        <end position="476"/>
    </location>
</feature>
<accession>A0A6M2DPD2</accession>
<feature type="region of interest" description="Disordered" evidence="1">
    <location>
        <begin position="95"/>
        <end position="188"/>
    </location>
</feature>
<dbReference type="SUPFAM" id="SSF54928">
    <property type="entry name" value="RNA-binding domain, RBD"/>
    <property type="match status" value="1"/>
</dbReference>
<feature type="compositionally biased region" description="Acidic residues" evidence="1">
    <location>
        <begin position="95"/>
        <end position="121"/>
    </location>
</feature>
<protein>
    <submittedName>
        <fullName evidence="2">Putative product</fullName>
    </submittedName>
</protein>
<feature type="compositionally biased region" description="Basic and acidic residues" evidence="1">
    <location>
        <begin position="162"/>
        <end position="179"/>
    </location>
</feature>
<feature type="compositionally biased region" description="Low complexity" evidence="1">
    <location>
        <begin position="395"/>
        <end position="408"/>
    </location>
</feature>
<name>A0A6M2DPD2_XENCH</name>
<dbReference type="InterPro" id="IPR035979">
    <property type="entry name" value="RBD_domain_sf"/>
</dbReference>
<feature type="compositionally biased region" description="Acidic residues" evidence="1">
    <location>
        <begin position="299"/>
        <end position="309"/>
    </location>
</feature>
<feature type="region of interest" description="Disordered" evidence="1">
    <location>
        <begin position="446"/>
        <end position="491"/>
    </location>
</feature>